<dbReference type="GO" id="GO:0030599">
    <property type="term" value="F:pectinesterase activity"/>
    <property type="evidence" value="ECO:0007669"/>
    <property type="project" value="UniProtKB-EC"/>
</dbReference>
<keyword evidence="10" id="KW-1185">Reference proteome</keyword>
<dbReference type="InterPro" id="IPR012334">
    <property type="entry name" value="Pectin_lyas_fold"/>
</dbReference>
<comment type="similarity">
    <text evidence="2">Belongs to the pectinesterase family.</text>
</comment>
<dbReference type="GO" id="GO:0045490">
    <property type="term" value="P:pectin catabolic process"/>
    <property type="evidence" value="ECO:0007669"/>
    <property type="project" value="UniProtKB-UniPathway"/>
</dbReference>
<dbReference type="AlphaFoldDB" id="A0A1Y2FTV6"/>
<dbReference type="SUPFAM" id="SSF51126">
    <property type="entry name" value="Pectin lyase-like"/>
    <property type="match status" value="1"/>
</dbReference>
<feature type="chain" id="PRO_5011111116" description="pectinesterase" evidence="7">
    <location>
        <begin position="25"/>
        <end position="409"/>
    </location>
</feature>
<evidence type="ECO:0000256" key="5">
    <source>
        <dbReference type="ARBA" id="ARBA00023085"/>
    </source>
</evidence>
<protein>
    <recommendedName>
        <fullName evidence="3">pectinesterase</fullName>
        <ecNumber evidence="3">3.1.1.11</ecNumber>
    </recommendedName>
    <alternativeName>
        <fullName evidence="6">Pectin methylesterase A</fullName>
    </alternativeName>
</protein>
<dbReference type="EC" id="3.1.1.11" evidence="3"/>
<keyword evidence="5" id="KW-0063">Aspartyl esterase</keyword>
<dbReference type="EMBL" id="MCFI01000003">
    <property type="protein sequence ID" value="ORY86125.1"/>
    <property type="molecule type" value="Genomic_DNA"/>
</dbReference>
<evidence type="ECO:0000256" key="4">
    <source>
        <dbReference type="ARBA" id="ARBA00022801"/>
    </source>
</evidence>
<dbReference type="PANTHER" id="PTHR31321">
    <property type="entry name" value="ACYL-COA THIOESTER HYDROLASE YBHC-RELATED"/>
    <property type="match status" value="1"/>
</dbReference>
<feature type="signal peptide" evidence="7">
    <location>
        <begin position="1"/>
        <end position="24"/>
    </location>
</feature>
<evidence type="ECO:0000256" key="3">
    <source>
        <dbReference type="ARBA" id="ARBA00013229"/>
    </source>
</evidence>
<dbReference type="InterPro" id="IPR000070">
    <property type="entry name" value="Pectinesterase_cat"/>
</dbReference>
<evidence type="ECO:0000313" key="10">
    <source>
        <dbReference type="Proteomes" id="UP000193685"/>
    </source>
</evidence>
<dbReference type="Pfam" id="PF01095">
    <property type="entry name" value="Pectinesterase"/>
    <property type="match status" value="1"/>
</dbReference>
<organism evidence="9 10">
    <name type="scientific">Protomyces lactucae-debilis</name>
    <dbReference type="NCBI Taxonomy" id="2754530"/>
    <lineage>
        <taxon>Eukaryota</taxon>
        <taxon>Fungi</taxon>
        <taxon>Dikarya</taxon>
        <taxon>Ascomycota</taxon>
        <taxon>Taphrinomycotina</taxon>
        <taxon>Taphrinomycetes</taxon>
        <taxon>Taphrinales</taxon>
        <taxon>Protomycetaceae</taxon>
        <taxon>Protomyces</taxon>
    </lineage>
</organism>
<dbReference type="OrthoDB" id="2019149at2759"/>
<accession>A0A1Y2FTV6</accession>
<comment type="pathway">
    <text evidence="1">Glycan metabolism; pectin degradation; 2-dehydro-3-deoxy-D-gluconate from pectin: step 1/5.</text>
</comment>
<keyword evidence="4" id="KW-0378">Hydrolase</keyword>
<feature type="domain" description="Pectinesterase catalytic" evidence="8">
    <location>
        <begin position="96"/>
        <end position="369"/>
    </location>
</feature>
<evidence type="ECO:0000256" key="7">
    <source>
        <dbReference type="SAM" id="SignalP"/>
    </source>
</evidence>
<dbReference type="Proteomes" id="UP000193685">
    <property type="component" value="Unassembled WGS sequence"/>
</dbReference>
<dbReference type="UniPathway" id="UPA00545">
    <property type="reaction ID" value="UER00823"/>
</dbReference>
<proteinExistence type="inferred from homology"/>
<dbReference type="PANTHER" id="PTHR31321:SF57">
    <property type="entry name" value="PECTINESTERASE 53-RELATED"/>
    <property type="match status" value="1"/>
</dbReference>
<sequence length="409" mass="45259">MMGRSIGLLFSVLLASLPQTHVYGRKGGNGHKGNHILPNHSKNGSVMPSGGISRHASPPGNAHGDACVSGAVIPNLEPPAGALVVDIGIHKSKGNFFATVPEAFKRAAELTPTQDVIIFIKRGKYAGKSTLDLLVQGRENKHSVTVYGETPNMCDHSLNLVHLTHHATFDTPDSKQGLNSITTLTLTGYHISVYNLKIENTGTKNQAPALSTKGQYQYLYGCSMMSEQDVWYLFIGSAMFIRGNITSIVDMISNKGAGLVVTDSTITIANSGKRDQVFILASGRENDKDPGSIVDNCHIEFSPGKEWRDDHVFLGRDWKQWALASIQNTFIDGPMKPWSELGWSRWKKNDHHYDAHYTYYNLTGDGVRRYKGTNHFYAAKAPVKFATWLAPDYYKFLDPRFASWNEGQR</sequence>
<name>A0A1Y2FTV6_PROLT</name>
<dbReference type="Gene3D" id="2.160.20.10">
    <property type="entry name" value="Single-stranded right-handed beta-helix, Pectin lyase-like"/>
    <property type="match status" value="1"/>
</dbReference>
<evidence type="ECO:0000313" key="9">
    <source>
        <dbReference type="EMBL" id="ORY86125.1"/>
    </source>
</evidence>
<reference evidence="9 10" key="1">
    <citation type="submission" date="2016-07" db="EMBL/GenBank/DDBJ databases">
        <title>Pervasive Adenine N6-methylation of Active Genes in Fungi.</title>
        <authorList>
            <consortium name="DOE Joint Genome Institute"/>
            <person name="Mondo S.J."/>
            <person name="Dannebaum R.O."/>
            <person name="Kuo R.C."/>
            <person name="Labutti K."/>
            <person name="Haridas S."/>
            <person name="Kuo A."/>
            <person name="Salamov A."/>
            <person name="Ahrendt S.R."/>
            <person name="Lipzen A."/>
            <person name="Sullivan W."/>
            <person name="Andreopoulos W.B."/>
            <person name="Clum A."/>
            <person name="Lindquist E."/>
            <person name="Daum C."/>
            <person name="Ramamoorthy G.K."/>
            <person name="Gryganskyi A."/>
            <person name="Culley D."/>
            <person name="Magnuson J.K."/>
            <person name="James T.Y."/>
            <person name="O'Malley M.A."/>
            <person name="Stajich J.E."/>
            <person name="Spatafora J.W."/>
            <person name="Visel A."/>
            <person name="Grigoriev I.V."/>
        </authorList>
    </citation>
    <scope>NUCLEOTIDE SEQUENCE [LARGE SCALE GENOMIC DNA]</scope>
    <source>
        <strain evidence="9 10">12-1054</strain>
    </source>
</reference>
<dbReference type="RefSeq" id="XP_040727307.1">
    <property type="nucleotide sequence ID" value="XM_040870366.1"/>
</dbReference>
<evidence type="ECO:0000256" key="1">
    <source>
        <dbReference type="ARBA" id="ARBA00005184"/>
    </source>
</evidence>
<dbReference type="GO" id="GO:0042545">
    <property type="term" value="P:cell wall modification"/>
    <property type="evidence" value="ECO:0007669"/>
    <property type="project" value="InterPro"/>
</dbReference>
<dbReference type="GeneID" id="63786965"/>
<comment type="caution">
    <text evidence="9">The sequence shown here is derived from an EMBL/GenBank/DDBJ whole genome shotgun (WGS) entry which is preliminary data.</text>
</comment>
<dbReference type="InterPro" id="IPR011050">
    <property type="entry name" value="Pectin_lyase_fold/virulence"/>
</dbReference>
<evidence type="ECO:0000259" key="8">
    <source>
        <dbReference type="Pfam" id="PF01095"/>
    </source>
</evidence>
<evidence type="ECO:0000256" key="2">
    <source>
        <dbReference type="ARBA" id="ARBA00008891"/>
    </source>
</evidence>
<gene>
    <name evidence="9" type="ORF">BCR37DRAFT_385610</name>
</gene>
<evidence type="ECO:0000256" key="6">
    <source>
        <dbReference type="ARBA" id="ARBA00042203"/>
    </source>
</evidence>
<keyword evidence="7" id="KW-0732">Signal</keyword>